<dbReference type="HOGENOM" id="CLU_3313843_0_0_9"/>
<dbReference type="Proteomes" id="UP000006620">
    <property type="component" value="Chromosome"/>
</dbReference>
<evidence type="ECO:0000313" key="1">
    <source>
        <dbReference type="EMBL" id="AEI43886.1"/>
    </source>
</evidence>
<proteinExistence type="predicted"/>
<reference evidence="1 2" key="2">
    <citation type="journal article" date="2013" name="Genome Announc.">
        <title>Genome Sequence of Growth-Improving Paenibacillus mucilaginosus Strain KNP414.</title>
        <authorList>
            <person name="Lu J.J."/>
            <person name="Wang J.F."/>
            <person name="Hu X.F."/>
        </authorList>
    </citation>
    <scope>NUCLEOTIDE SEQUENCE [LARGE SCALE GENOMIC DNA]</scope>
    <source>
        <strain evidence="1 2">KNP414</strain>
    </source>
</reference>
<reference evidence="2" key="1">
    <citation type="submission" date="2011-06" db="EMBL/GenBank/DDBJ databases">
        <title>Complete genome sequence of Paenibacillus mucilaginosus KNP414.</title>
        <authorList>
            <person name="Wang J."/>
            <person name="Hu S."/>
            <person name="Hu X."/>
            <person name="Zhang B."/>
            <person name="Dong D."/>
            <person name="Zhang S."/>
            <person name="Zhao K."/>
            <person name="Wu D."/>
        </authorList>
    </citation>
    <scope>NUCLEOTIDE SEQUENCE [LARGE SCALE GENOMIC DNA]</scope>
    <source>
        <strain evidence="2">KNP414</strain>
    </source>
</reference>
<sequence>MHFSYVNNQMLTLSFYSKSSSVSSFFLTFSGQTSLFLSF</sequence>
<gene>
    <name evidence="1" type="ordered locus">KNP414_05362</name>
</gene>
<dbReference type="AlphaFoldDB" id="F8FG66"/>
<dbReference type="KEGG" id="pms:KNP414_05362"/>
<protein>
    <submittedName>
        <fullName evidence="1">Uncharacterized protein</fullName>
    </submittedName>
</protein>
<evidence type="ECO:0000313" key="2">
    <source>
        <dbReference type="Proteomes" id="UP000006620"/>
    </source>
</evidence>
<organism evidence="1 2">
    <name type="scientific">Paenibacillus mucilaginosus (strain KNP414)</name>
    <dbReference type="NCBI Taxonomy" id="1036673"/>
    <lineage>
        <taxon>Bacteria</taxon>
        <taxon>Bacillati</taxon>
        <taxon>Bacillota</taxon>
        <taxon>Bacilli</taxon>
        <taxon>Bacillales</taxon>
        <taxon>Paenibacillaceae</taxon>
        <taxon>Paenibacillus</taxon>
    </lineage>
</organism>
<name>F8FG66_PAEMK</name>
<dbReference type="EMBL" id="CP002869">
    <property type="protein sequence ID" value="AEI43886.1"/>
    <property type="molecule type" value="Genomic_DNA"/>
</dbReference>
<accession>F8FG66</accession>